<comment type="similarity">
    <text evidence="3">Belongs to the inorganic phosphate transporter (PiT) (TC 2.A.20) family.</text>
</comment>
<dbReference type="InterPro" id="IPR036412">
    <property type="entry name" value="HAD-like_sf"/>
</dbReference>
<dbReference type="SUPFAM" id="SSF56784">
    <property type="entry name" value="HAD-like"/>
    <property type="match status" value="1"/>
</dbReference>
<keyword evidence="5" id="KW-0592">Phosphate transport</keyword>
<dbReference type="FunFam" id="3.40.50.1000:FF:000021">
    <property type="entry name" value="NT5C2 isoform 1"/>
    <property type="match status" value="1"/>
</dbReference>
<keyword evidence="11 14" id="KW-1133">Transmembrane helix</keyword>
<organism evidence="15 16">
    <name type="scientific">Anas platyrhynchos platyrhynchos</name>
    <name type="common">Northern mallard</name>
    <dbReference type="NCBI Taxonomy" id="8840"/>
    <lineage>
        <taxon>Eukaryota</taxon>
        <taxon>Metazoa</taxon>
        <taxon>Chordata</taxon>
        <taxon>Craniata</taxon>
        <taxon>Vertebrata</taxon>
        <taxon>Euteleostomi</taxon>
        <taxon>Archelosauria</taxon>
        <taxon>Archosauria</taxon>
        <taxon>Dinosauria</taxon>
        <taxon>Saurischia</taxon>
        <taxon>Theropoda</taxon>
        <taxon>Coelurosauria</taxon>
        <taxon>Aves</taxon>
        <taxon>Neognathae</taxon>
        <taxon>Galloanserae</taxon>
        <taxon>Anseriformes</taxon>
        <taxon>Anatidae</taxon>
        <taxon>Anatinae</taxon>
        <taxon>Anas</taxon>
    </lineage>
</organism>
<keyword evidence="12 14" id="KW-0472">Membrane</keyword>
<evidence type="ECO:0000256" key="9">
    <source>
        <dbReference type="ARBA" id="ARBA00022842"/>
    </source>
</evidence>
<feature type="compositionally biased region" description="Basic residues" evidence="13">
    <location>
        <begin position="1132"/>
        <end position="1142"/>
    </location>
</feature>
<accession>A0A493TKJ2</accession>
<feature type="transmembrane region" description="Helical" evidence="14">
    <location>
        <begin position="158"/>
        <end position="183"/>
    </location>
</feature>
<feature type="transmembrane region" description="Helical" evidence="14">
    <location>
        <begin position="203"/>
        <end position="224"/>
    </location>
</feature>
<dbReference type="PANTHER" id="PTHR11101:SF46">
    <property type="entry name" value="SODIUM-DEPENDENT PHOSPHATE TRANSPORTER 1"/>
    <property type="match status" value="1"/>
</dbReference>
<dbReference type="Ensembl" id="ENSAPLT00000038092.1">
    <property type="protein sequence ID" value="ENSAPLP00000026140.1"/>
    <property type="gene ID" value="ENSAPLG00000005253.2"/>
</dbReference>
<evidence type="ECO:0000256" key="6">
    <source>
        <dbReference type="ARBA" id="ARBA00022692"/>
    </source>
</evidence>
<dbReference type="Pfam" id="PF01384">
    <property type="entry name" value="PHO4"/>
    <property type="match status" value="1"/>
</dbReference>
<dbReference type="Pfam" id="PF05761">
    <property type="entry name" value="5_nucleotid"/>
    <property type="match status" value="1"/>
</dbReference>
<evidence type="ECO:0000256" key="3">
    <source>
        <dbReference type="ARBA" id="ARBA00009916"/>
    </source>
</evidence>
<keyword evidence="9" id="KW-0460">Magnesium</keyword>
<dbReference type="GO" id="GO:0016020">
    <property type="term" value="C:membrane"/>
    <property type="evidence" value="ECO:0007669"/>
    <property type="project" value="UniProtKB-SubCell"/>
</dbReference>
<feature type="region of interest" description="Disordered" evidence="13">
    <location>
        <begin position="264"/>
        <end position="303"/>
    </location>
</feature>
<dbReference type="InterPro" id="IPR008380">
    <property type="entry name" value="HAD-SF_hydro_IG_5-nucl"/>
</dbReference>
<keyword evidence="7" id="KW-0479">Metal-binding</keyword>
<evidence type="ECO:0000313" key="16">
    <source>
        <dbReference type="Proteomes" id="UP000016666"/>
    </source>
</evidence>
<reference evidence="16" key="1">
    <citation type="submission" date="2017-10" db="EMBL/GenBank/DDBJ databases">
        <title>A new Pekin duck reference genome.</title>
        <authorList>
            <person name="Hou Z.-C."/>
            <person name="Zhou Z.-K."/>
            <person name="Zhu F."/>
            <person name="Hou S.-S."/>
        </authorList>
    </citation>
    <scope>NUCLEOTIDE SEQUENCE [LARGE SCALE GENOMIC DNA]</scope>
</reference>
<feature type="transmembrane region" description="Helical" evidence="14">
    <location>
        <begin position="520"/>
        <end position="537"/>
    </location>
</feature>
<feature type="compositionally biased region" description="Basic and acidic residues" evidence="13">
    <location>
        <begin position="1287"/>
        <end position="1299"/>
    </location>
</feature>
<evidence type="ECO:0000256" key="4">
    <source>
        <dbReference type="ARBA" id="ARBA00022448"/>
    </source>
</evidence>
<keyword evidence="10" id="KW-0769">Symport</keyword>
<keyword evidence="4" id="KW-0813">Transport</keyword>
<evidence type="ECO:0000256" key="2">
    <source>
        <dbReference type="ARBA" id="ARBA00009589"/>
    </source>
</evidence>
<dbReference type="GO" id="GO:0035435">
    <property type="term" value="P:phosphate ion transmembrane transport"/>
    <property type="evidence" value="ECO:0007669"/>
    <property type="project" value="TreeGrafter"/>
</dbReference>
<dbReference type="GO" id="GO:0046037">
    <property type="term" value="P:GMP metabolic process"/>
    <property type="evidence" value="ECO:0007669"/>
    <property type="project" value="UniProtKB-ARBA"/>
</dbReference>
<feature type="transmembrane region" description="Helical" evidence="14">
    <location>
        <begin position="604"/>
        <end position="630"/>
    </location>
</feature>
<dbReference type="GO" id="GO:0005315">
    <property type="term" value="F:phosphate transmembrane transporter activity"/>
    <property type="evidence" value="ECO:0007669"/>
    <property type="project" value="InterPro"/>
</dbReference>
<dbReference type="InterPro" id="IPR001204">
    <property type="entry name" value="Phos_transporter"/>
</dbReference>
<name>A0A493TKJ2_ANAPP</name>
<keyword evidence="6 14" id="KW-0812">Transmembrane</keyword>
<dbReference type="NCBIfam" id="TIGR02244">
    <property type="entry name" value="HAD-IG-Ncltidse"/>
    <property type="match status" value="1"/>
</dbReference>
<evidence type="ECO:0000256" key="10">
    <source>
        <dbReference type="ARBA" id="ARBA00022847"/>
    </source>
</evidence>
<evidence type="ECO:0000256" key="14">
    <source>
        <dbReference type="SAM" id="Phobius"/>
    </source>
</evidence>
<dbReference type="GO" id="GO:0016787">
    <property type="term" value="F:hydrolase activity"/>
    <property type="evidence" value="ECO:0007669"/>
    <property type="project" value="UniProtKB-KW"/>
</dbReference>
<dbReference type="GeneTree" id="ENSGT00940000162631"/>
<dbReference type="PANTHER" id="PTHR11101">
    <property type="entry name" value="PHOSPHATE TRANSPORTER"/>
    <property type="match status" value="1"/>
</dbReference>
<dbReference type="Proteomes" id="UP000016666">
    <property type="component" value="Unassembled WGS sequence"/>
</dbReference>
<evidence type="ECO:0000256" key="13">
    <source>
        <dbReference type="SAM" id="MobiDB-lite"/>
    </source>
</evidence>
<feature type="transmembrane region" description="Helical" evidence="14">
    <location>
        <begin position="128"/>
        <end position="146"/>
    </location>
</feature>
<proteinExistence type="inferred from homology"/>
<feature type="compositionally biased region" description="Basic and acidic residues" evidence="13">
    <location>
        <begin position="279"/>
        <end position="289"/>
    </location>
</feature>
<dbReference type="Gene3D" id="3.40.50.1000">
    <property type="entry name" value="HAD superfamily/HAD-like"/>
    <property type="match status" value="2"/>
</dbReference>
<feature type="compositionally biased region" description="Pro residues" evidence="13">
    <location>
        <begin position="1261"/>
        <end position="1280"/>
    </location>
</feature>
<dbReference type="CDD" id="cd07522">
    <property type="entry name" value="HAD_cN-II"/>
    <property type="match status" value="1"/>
</dbReference>
<dbReference type="GO" id="GO:0046872">
    <property type="term" value="F:metal ion binding"/>
    <property type="evidence" value="ECO:0007669"/>
    <property type="project" value="UniProtKB-KW"/>
</dbReference>
<evidence type="ECO:0000256" key="7">
    <source>
        <dbReference type="ARBA" id="ARBA00022723"/>
    </source>
</evidence>
<feature type="region of interest" description="Disordered" evidence="13">
    <location>
        <begin position="1125"/>
        <end position="1145"/>
    </location>
</feature>
<evidence type="ECO:0000256" key="1">
    <source>
        <dbReference type="ARBA" id="ARBA00004141"/>
    </source>
</evidence>
<keyword evidence="8" id="KW-0378">Hydrolase</keyword>
<evidence type="ECO:0000256" key="12">
    <source>
        <dbReference type="ARBA" id="ARBA00023136"/>
    </source>
</evidence>
<comment type="subcellular location">
    <subcellularLocation>
        <location evidence="1">Membrane</location>
        <topology evidence="1">Multi-pass membrane protein</topology>
    </subcellularLocation>
</comment>
<evidence type="ECO:0000256" key="8">
    <source>
        <dbReference type="ARBA" id="ARBA00022801"/>
    </source>
</evidence>
<evidence type="ECO:0000256" key="5">
    <source>
        <dbReference type="ARBA" id="ARBA00022592"/>
    </source>
</evidence>
<reference evidence="15" key="2">
    <citation type="submission" date="2025-08" db="UniProtKB">
        <authorList>
            <consortium name="Ensembl"/>
        </authorList>
    </citation>
    <scope>IDENTIFICATION</scope>
</reference>
<feature type="transmembrane region" description="Helical" evidence="14">
    <location>
        <begin position="21"/>
        <end position="42"/>
    </location>
</feature>
<reference evidence="15" key="3">
    <citation type="submission" date="2025-09" db="UniProtKB">
        <authorList>
            <consortium name="Ensembl"/>
        </authorList>
    </citation>
    <scope>IDENTIFICATION</scope>
</reference>
<sequence length="1299" mass="143949">MDSVPSGVTALAESGAVPAPLTGFLWMLVLGFIIAFVLAFSVGANDVANSFGTAVGSGVVTLRQACILASIFETVGSVLLGAKVSETIRKGLIDVEMYNSTQELLMAGSISAMFGSAVWQLVASFLKLPISGTHCIVGATIGFSLVAKGQEGVKWSELLKIVLSWFISPLLSGIMSAILFFLVRRFILHKADPVPNGLRALPVFYACTVGINLFSIMYTGAPLLGFDKLPLWGILLISAGSAVVCALVVWFFVCPRMKKKIEREIKSSPSESPLMEKNSSLKEDHEEPKAPLGDGPGNAKSPIAEVVSPVPHRVAVEERTVSFNLGDLEEVPERERLPSVDLKETNIDSAGAVQLPNGNLVQFNQAVSHQMSSSGQYQYHTVHKDSGLYKELLHKLHLAKMGDCMGDSGDKPLRRNNSYTSYTMAICEEMEKLTWPAADTKKRVEMGIGNRKGSSSSLEEWQDQDKPEVSLLFQFLQILTACFGSFAHGGNDVSNAIGPLVALYLIYQTGDVATKVATPIWLLLYGGAGICIGLWVWGRRVIQTMGKDLTPITPSSGFSIELASALTVVIASNVGLPISTTHCKVGSVVSVGWLRSRKAVDWHLFRNIFMAWFVTVPISGLISAAIMAVFKIFVNRSLALEKIKCFGFDMDYTLAMYKSPDYEELAFQLLLEHLVSIGYPHEILAYKYDPTFPTRGLVFDALYGNLLKVDSHGNLLVCAHGFRFLKGAEILHYYPNKFIQRDDMKRFHILNTLFNLTETYLYACLVDFFSNCSRYVNCDTGYKHGNLFMSFRSMFQDVREAMDQVHLSGCLKEKTLENLEKYVVKDPRVPLLLSRMKEVGKVFLATNSDYNYTDAIMSYLFDFSDGDKAETPQRPWRSYFDLIVVDTRKPLFFAEGTVLRQVNTDTGKLRIGTYTGPLQHCAVYSGGSSDVVCDLLGVKGKDILYMGDHIFGDILKSKKRQGWRTFLVVPELARELQVWTEKSELFEELRSLDLFLAELYQHLDSGSSERPDISSIKRRIQKVTHEMDMCYGKMGSLFRCGSRQTLFANQLMRYADLYAASFVNFLYYPFSYLFRAPSVLMAHESTVEHGPVDAVEVGKSWPSAGTPMTPMVLCPLSPLLCLRSQGSSRTPAGRKRRRRKRMARPEPVAAPLVADLVGASPPRAFSEPRGPKLPAGRSVAPSCPRTAVPFSSLLFSPFIYKRFFNSWLSFIGVIKWKRHKISYEENFCPRAWEMGAKHDSQILIQQLGLCAGPRAGGSSPEPAPSLPAGPHPAPGPPDTAPQPLRLPSKDAERSQRWLW</sequence>
<protein>
    <recommendedName>
        <fullName evidence="17">Phosphate transporter</fullName>
    </recommendedName>
</protein>
<dbReference type="GO" id="GO:0015293">
    <property type="term" value="F:symporter activity"/>
    <property type="evidence" value="ECO:0007669"/>
    <property type="project" value="UniProtKB-KW"/>
</dbReference>
<dbReference type="STRING" id="8840.ENSAPLP00000026140"/>
<evidence type="ECO:0000256" key="11">
    <source>
        <dbReference type="ARBA" id="ARBA00022989"/>
    </source>
</evidence>
<keyword evidence="16" id="KW-1185">Reference proteome</keyword>
<comment type="similarity">
    <text evidence="2">Belongs to the 5'(3')-deoxyribonucleotidase family.</text>
</comment>
<dbReference type="InterPro" id="IPR023214">
    <property type="entry name" value="HAD_sf"/>
</dbReference>
<feature type="region of interest" description="Disordered" evidence="13">
    <location>
        <begin position="1253"/>
        <end position="1299"/>
    </location>
</feature>
<evidence type="ECO:0008006" key="17">
    <source>
        <dbReference type="Google" id="ProtNLM"/>
    </source>
</evidence>
<evidence type="ECO:0000313" key="15">
    <source>
        <dbReference type="Ensembl" id="ENSAPLP00000026140.1"/>
    </source>
</evidence>
<feature type="transmembrane region" description="Helical" evidence="14">
    <location>
        <begin position="231"/>
        <end position="253"/>
    </location>
</feature>